<accession>A0ABZ2LSK3</accession>
<dbReference type="SUPFAM" id="SSF53383">
    <property type="entry name" value="PLP-dependent transferases"/>
    <property type="match status" value="1"/>
</dbReference>
<keyword evidence="2" id="KW-1185">Reference proteome</keyword>
<dbReference type="RefSeq" id="WP_394821553.1">
    <property type="nucleotide sequence ID" value="NZ_CP089984.1"/>
</dbReference>
<reference evidence="1 2" key="1">
    <citation type="submission" date="2021-12" db="EMBL/GenBank/DDBJ databases">
        <title>Discovery of the Pendulisporaceae a myxobacterial family with distinct sporulation behavior and unique specialized metabolism.</title>
        <authorList>
            <person name="Garcia R."/>
            <person name="Popoff A."/>
            <person name="Bader C.D."/>
            <person name="Loehr J."/>
            <person name="Walesch S."/>
            <person name="Walt C."/>
            <person name="Boldt J."/>
            <person name="Bunk B."/>
            <person name="Haeckl F.J.F.P.J."/>
            <person name="Gunesch A.P."/>
            <person name="Birkelbach J."/>
            <person name="Nuebel U."/>
            <person name="Pietschmann T."/>
            <person name="Bach T."/>
            <person name="Mueller R."/>
        </authorList>
    </citation>
    <scope>NUCLEOTIDE SEQUENCE [LARGE SCALE GENOMIC DNA]</scope>
    <source>
        <strain evidence="1 2">MSr11954</strain>
    </source>
</reference>
<organism evidence="1 2">
    <name type="scientific">Pendulispora albinea</name>
    <dbReference type="NCBI Taxonomy" id="2741071"/>
    <lineage>
        <taxon>Bacteria</taxon>
        <taxon>Pseudomonadati</taxon>
        <taxon>Myxococcota</taxon>
        <taxon>Myxococcia</taxon>
        <taxon>Myxococcales</taxon>
        <taxon>Sorangiineae</taxon>
        <taxon>Pendulisporaceae</taxon>
        <taxon>Pendulispora</taxon>
    </lineage>
</organism>
<dbReference type="Proteomes" id="UP001370348">
    <property type="component" value="Chromosome"/>
</dbReference>
<evidence type="ECO:0000313" key="1">
    <source>
        <dbReference type="EMBL" id="WXB11937.1"/>
    </source>
</evidence>
<protein>
    <submittedName>
        <fullName evidence="1">Kynureninase</fullName>
    </submittedName>
</protein>
<dbReference type="InterPro" id="IPR015421">
    <property type="entry name" value="PyrdxlP-dep_Trfase_major"/>
</dbReference>
<proteinExistence type="predicted"/>
<dbReference type="Gene3D" id="3.40.640.10">
    <property type="entry name" value="Type I PLP-dependent aspartate aminotransferase-like (Major domain)"/>
    <property type="match status" value="1"/>
</dbReference>
<dbReference type="InterPro" id="IPR015422">
    <property type="entry name" value="PyrdxlP-dep_Trfase_small"/>
</dbReference>
<sequence length="418" mass="45392">MSTTRDSDSNDAFLESLRRAPNALAGHYAKFRVGERLLLSGHSHQAWPDVALEGQIEAFHDAAHDVDEKWGRAFAKADEVRAGFRRLLGDPQGEIALGSSTHELVIRFLSALDLRGRPRLVTTQGEFHTLRRQLARLDEAGIEVVALPTAPADTLAERLAAAIDDRTGAVLVSTVLFETSRIVPGLRELAAVCAGRGVELLADAYHALGPVPTSLHALGLGSAWVVGGGYKYLQLGEGNCFLRLPAHAQTLRPVVTGWFAEFADLAEERQPGRVGYGGGAARFAGSTYDPTSHYRAARVFAFFQEHGLQPEILQRSYRHQVAQLAAHFDALNVPETWITRDREAPLEAFGGFLSLRVRPPSEGALDAQGLQRALAARGVLTDSRGEYLRFGPAPYLSDEQLRAAMAALGEVIAEHART</sequence>
<gene>
    <name evidence="1" type="ORF">LZC94_29280</name>
</gene>
<dbReference type="EMBL" id="CP089984">
    <property type="protein sequence ID" value="WXB11937.1"/>
    <property type="molecule type" value="Genomic_DNA"/>
</dbReference>
<dbReference type="InterPro" id="IPR015424">
    <property type="entry name" value="PyrdxlP-dep_Trfase"/>
</dbReference>
<dbReference type="Gene3D" id="3.90.1150.10">
    <property type="entry name" value="Aspartate Aminotransferase, domain 1"/>
    <property type="match status" value="1"/>
</dbReference>
<name>A0ABZ2LSK3_9BACT</name>
<evidence type="ECO:0000313" key="2">
    <source>
        <dbReference type="Proteomes" id="UP001370348"/>
    </source>
</evidence>